<dbReference type="NCBIfam" id="TIGR00667">
    <property type="entry name" value="aat"/>
    <property type="match status" value="1"/>
</dbReference>
<dbReference type="Gene3D" id="3.30.70.3550">
    <property type="entry name" value="Leucyl/phenylalanyl-tRNA-protein transferase, N-terminal domain"/>
    <property type="match status" value="1"/>
</dbReference>
<comment type="function">
    <text evidence="4">Functions in the N-end rule pathway of protein degradation where it conjugates Leu, Phe and, less efficiently, Met from aminoacyl-tRNAs to the N-termini of proteins containing an N-terminal arginine or lysine.</text>
</comment>
<protein>
    <recommendedName>
        <fullName evidence="4">Leucyl/phenylalanyl-tRNA--protein transferase</fullName>
        <ecNumber evidence="4">2.3.2.6</ecNumber>
    </recommendedName>
    <alternativeName>
        <fullName evidence="4">L/F-transferase</fullName>
    </alternativeName>
    <alternativeName>
        <fullName evidence="4">Leucyltransferase</fullName>
    </alternativeName>
    <alternativeName>
        <fullName evidence="4">Phenyalanyltransferase</fullName>
    </alternativeName>
</protein>
<evidence type="ECO:0000313" key="5">
    <source>
        <dbReference type="EMBL" id="RBP38013.1"/>
    </source>
</evidence>
<keyword evidence="2 4" id="KW-0808">Transferase</keyword>
<dbReference type="InterPro" id="IPR042203">
    <property type="entry name" value="Leu/Phe-tRNA_Trfase_C"/>
</dbReference>
<dbReference type="InterPro" id="IPR042221">
    <property type="entry name" value="Leu/Phe-tRNA_Trfase_N"/>
</dbReference>
<dbReference type="HAMAP" id="MF_00688">
    <property type="entry name" value="Leu_Phe_trans"/>
    <property type="match status" value="1"/>
</dbReference>
<proteinExistence type="inferred from homology"/>
<dbReference type="SUPFAM" id="SSF55729">
    <property type="entry name" value="Acyl-CoA N-acyltransferases (Nat)"/>
    <property type="match status" value="1"/>
</dbReference>
<evidence type="ECO:0000256" key="4">
    <source>
        <dbReference type="HAMAP-Rule" id="MF_00688"/>
    </source>
</evidence>
<reference evidence="5 6" key="1">
    <citation type="submission" date="2018-06" db="EMBL/GenBank/DDBJ databases">
        <title>Genomic Encyclopedia of Type Strains, Phase IV (KMG-IV): sequencing the most valuable type-strain genomes for metagenomic binning, comparative biology and taxonomic classification.</title>
        <authorList>
            <person name="Goeker M."/>
        </authorList>
    </citation>
    <scope>NUCLEOTIDE SEQUENCE [LARGE SCALE GENOMIC DNA]</scope>
    <source>
        <strain evidence="5 6">DSM 25532</strain>
    </source>
</reference>
<dbReference type="Gene3D" id="3.40.630.70">
    <property type="entry name" value="Leucyl/phenylalanyl-tRNA-protein transferase, C-terminal domain"/>
    <property type="match status" value="1"/>
</dbReference>
<comment type="similarity">
    <text evidence="4">Belongs to the L/F-transferase family.</text>
</comment>
<dbReference type="PANTHER" id="PTHR30098">
    <property type="entry name" value="LEUCYL/PHENYLALANYL-TRNA--PROTEIN TRANSFERASE"/>
    <property type="match status" value="1"/>
</dbReference>
<dbReference type="PANTHER" id="PTHR30098:SF2">
    <property type="entry name" value="LEUCYL_PHENYLALANYL-TRNA--PROTEIN TRANSFERASE"/>
    <property type="match status" value="1"/>
</dbReference>
<dbReference type="AlphaFoldDB" id="A0A366H9B4"/>
<comment type="catalytic activity">
    <reaction evidence="4">
        <text>N-terminal L-arginyl-[protein] + L-leucyl-tRNA(Leu) = N-terminal L-leucyl-L-arginyl-[protein] + tRNA(Leu) + H(+)</text>
        <dbReference type="Rhea" id="RHEA:50416"/>
        <dbReference type="Rhea" id="RHEA-COMP:9613"/>
        <dbReference type="Rhea" id="RHEA-COMP:9622"/>
        <dbReference type="Rhea" id="RHEA-COMP:12672"/>
        <dbReference type="Rhea" id="RHEA-COMP:12673"/>
        <dbReference type="ChEBI" id="CHEBI:15378"/>
        <dbReference type="ChEBI" id="CHEBI:64719"/>
        <dbReference type="ChEBI" id="CHEBI:78442"/>
        <dbReference type="ChEBI" id="CHEBI:78494"/>
        <dbReference type="ChEBI" id="CHEBI:133044"/>
        <dbReference type="EC" id="2.3.2.6"/>
    </reaction>
</comment>
<dbReference type="GO" id="GO:0008914">
    <property type="term" value="F:leucyl-tRNA--protein transferase activity"/>
    <property type="evidence" value="ECO:0007669"/>
    <property type="project" value="UniProtKB-UniRule"/>
</dbReference>
<evidence type="ECO:0000313" key="6">
    <source>
        <dbReference type="Proteomes" id="UP000253426"/>
    </source>
</evidence>
<dbReference type="GO" id="GO:0005737">
    <property type="term" value="C:cytoplasm"/>
    <property type="evidence" value="ECO:0007669"/>
    <property type="project" value="UniProtKB-SubCell"/>
</dbReference>
<evidence type="ECO:0000256" key="3">
    <source>
        <dbReference type="ARBA" id="ARBA00023315"/>
    </source>
</evidence>
<evidence type="ECO:0000256" key="1">
    <source>
        <dbReference type="ARBA" id="ARBA00022490"/>
    </source>
</evidence>
<dbReference type="GO" id="GO:0030163">
    <property type="term" value="P:protein catabolic process"/>
    <property type="evidence" value="ECO:0007669"/>
    <property type="project" value="UniProtKB-UniRule"/>
</dbReference>
<dbReference type="EMBL" id="QNRR01000012">
    <property type="protein sequence ID" value="RBP38013.1"/>
    <property type="molecule type" value="Genomic_DNA"/>
</dbReference>
<keyword evidence="1 4" id="KW-0963">Cytoplasm</keyword>
<name>A0A366H9B4_9BACT</name>
<sequence>MSLFPSNPHVSALEPRLLISAYCNGIFPMGMENGRLSWFSPDPRGVLPIDEFRVPRSTRTELAKRELEVRVNTAFSLVLQGCAQRRETWITREIMQSYELLHKLGYAHSVETWEGDELIGGLYGVAIGGAYFGESMFSRRTGGSKASLIWLMDHLQQKGFILHDTQWTTPHLAMFGGREIPRDEYLRLLEKAVGMQVRFVG</sequence>
<dbReference type="Proteomes" id="UP000253426">
    <property type="component" value="Unassembled WGS sequence"/>
</dbReference>
<dbReference type="EC" id="2.3.2.6" evidence="4"/>
<keyword evidence="6" id="KW-1185">Reference proteome</keyword>
<gene>
    <name evidence="4" type="primary">aat</name>
    <name evidence="5" type="ORF">DES53_11211</name>
</gene>
<comment type="catalytic activity">
    <reaction evidence="4">
        <text>L-phenylalanyl-tRNA(Phe) + an N-terminal L-alpha-aminoacyl-[protein] = an N-terminal L-phenylalanyl-L-alpha-aminoacyl-[protein] + tRNA(Phe)</text>
        <dbReference type="Rhea" id="RHEA:43632"/>
        <dbReference type="Rhea" id="RHEA-COMP:9668"/>
        <dbReference type="Rhea" id="RHEA-COMP:9699"/>
        <dbReference type="Rhea" id="RHEA-COMP:10636"/>
        <dbReference type="Rhea" id="RHEA-COMP:10637"/>
        <dbReference type="ChEBI" id="CHEBI:78442"/>
        <dbReference type="ChEBI" id="CHEBI:78531"/>
        <dbReference type="ChEBI" id="CHEBI:78597"/>
        <dbReference type="ChEBI" id="CHEBI:83561"/>
        <dbReference type="EC" id="2.3.2.6"/>
    </reaction>
</comment>
<comment type="catalytic activity">
    <reaction evidence="4">
        <text>N-terminal L-lysyl-[protein] + L-leucyl-tRNA(Leu) = N-terminal L-leucyl-L-lysyl-[protein] + tRNA(Leu) + H(+)</text>
        <dbReference type="Rhea" id="RHEA:12340"/>
        <dbReference type="Rhea" id="RHEA-COMP:9613"/>
        <dbReference type="Rhea" id="RHEA-COMP:9622"/>
        <dbReference type="Rhea" id="RHEA-COMP:12670"/>
        <dbReference type="Rhea" id="RHEA-COMP:12671"/>
        <dbReference type="ChEBI" id="CHEBI:15378"/>
        <dbReference type="ChEBI" id="CHEBI:65249"/>
        <dbReference type="ChEBI" id="CHEBI:78442"/>
        <dbReference type="ChEBI" id="CHEBI:78494"/>
        <dbReference type="ChEBI" id="CHEBI:133043"/>
        <dbReference type="EC" id="2.3.2.6"/>
    </reaction>
</comment>
<comment type="subcellular location">
    <subcellularLocation>
        <location evidence="4">Cytoplasm</location>
    </subcellularLocation>
</comment>
<keyword evidence="3 4" id="KW-0012">Acyltransferase</keyword>
<dbReference type="InterPro" id="IPR016181">
    <property type="entry name" value="Acyl_CoA_acyltransferase"/>
</dbReference>
<dbReference type="InterPro" id="IPR004616">
    <property type="entry name" value="Leu/Phe-tRNA_Trfase"/>
</dbReference>
<comment type="caution">
    <text evidence="5">The sequence shown here is derived from an EMBL/GenBank/DDBJ whole genome shotgun (WGS) entry which is preliminary data.</text>
</comment>
<dbReference type="Pfam" id="PF03588">
    <property type="entry name" value="Leu_Phe_trans"/>
    <property type="match status" value="1"/>
</dbReference>
<organism evidence="5 6">
    <name type="scientific">Roseimicrobium gellanilyticum</name>
    <dbReference type="NCBI Taxonomy" id="748857"/>
    <lineage>
        <taxon>Bacteria</taxon>
        <taxon>Pseudomonadati</taxon>
        <taxon>Verrucomicrobiota</taxon>
        <taxon>Verrucomicrobiia</taxon>
        <taxon>Verrucomicrobiales</taxon>
        <taxon>Verrucomicrobiaceae</taxon>
        <taxon>Roseimicrobium</taxon>
    </lineage>
</organism>
<evidence type="ECO:0000256" key="2">
    <source>
        <dbReference type="ARBA" id="ARBA00022679"/>
    </source>
</evidence>
<accession>A0A366H9B4</accession>